<feature type="non-terminal residue" evidence="2">
    <location>
        <position position="131"/>
    </location>
</feature>
<dbReference type="Gene3D" id="3.90.79.10">
    <property type="entry name" value="Nucleoside Triphosphate Pyrophosphohydrolase"/>
    <property type="match status" value="1"/>
</dbReference>
<protein>
    <submittedName>
        <fullName evidence="2">NUDIX hydrolase domain-like protein</fullName>
    </submittedName>
</protein>
<dbReference type="InterPro" id="IPR000086">
    <property type="entry name" value="NUDIX_hydrolase_dom"/>
</dbReference>
<gene>
    <name evidence="2" type="ORF">JKP88DRAFT_150044</name>
</gene>
<reference evidence="2" key="1">
    <citation type="submission" date="2021-02" db="EMBL/GenBank/DDBJ databases">
        <title>First Annotated Genome of the Yellow-green Alga Tribonema minus.</title>
        <authorList>
            <person name="Mahan K.M."/>
        </authorList>
    </citation>
    <scope>NUCLEOTIDE SEQUENCE</scope>
    <source>
        <strain evidence="2">UTEX B ZZ1240</strain>
    </source>
</reference>
<dbReference type="PANTHER" id="PTHR43736:SF1">
    <property type="entry name" value="DIHYDRONEOPTERIN TRIPHOSPHATE DIPHOSPHATASE"/>
    <property type="match status" value="1"/>
</dbReference>
<sequence>RSRRPAVRRHLASPGGFVDKGERPYMTALRELVEETSFRLTVGRTRIIGLDGILRHIERAYVGSFRKEGPDRDPRAHINTTTFVFDLDRIGVIDRPGVKLADDARDVGWKDFAEILSLDTYADHEQIVAQA</sequence>
<feature type="non-terminal residue" evidence="2">
    <location>
        <position position="1"/>
    </location>
</feature>
<keyword evidence="2" id="KW-0378">Hydrolase</keyword>
<dbReference type="EMBL" id="JAFCMP010000277">
    <property type="protein sequence ID" value="KAG5182044.1"/>
    <property type="molecule type" value="Genomic_DNA"/>
</dbReference>
<dbReference type="Pfam" id="PF00293">
    <property type="entry name" value="NUDIX"/>
    <property type="match status" value="1"/>
</dbReference>
<evidence type="ECO:0000313" key="3">
    <source>
        <dbReference type="Proteomes" id="UP000664859"/>
    </source>
</evidence>
<evidence type="ECO:0000259" key="1">
    <source>
        <dbReference type="PROSITE" id="PS51462"/>
    </source>
</evidence>
<dbReference type="AlphaFoldDB" id="A0A835Z2U7"/>
<comment type="caution">
    <text evidence="2">The sequence shown here is derived from an EMBL/GenBank/DDBJ whole genome shotgun (WGS) entry which is preliminary data.</text>
</comment>
<dbReference type="InterPro" id="IPR015797">
    <property type="entry name" value="NUDIX_hydrolase-like_dom_sf"/>
</dbReference>
<proteinExistence type="predicted"/>
<dbReference type="GO" id="GO:0016787">
    <property type="term" value="F:hydrolase activity"/>
    <property type="evidence" value="ECO:0007669"/>
    <property type="project" value="UniProtKB-KW"/>
</dbReference>
<evidence type="ECO:0000313" key="2">
    <source>
        <dbReference type="EMBL" id="KAG5182044.1"/>
    </source>
</evidence>
<dbReference type="PANTHER" id="PTHR43736">
    <property type="entry name" value="ADP-RIBOSE PYROPHOSPHATASE"/>
    <property type="match status" value="1"/>
</dbReference>
<dbReference type="PROSITE" id="PS51462">
    <property type="entry name" value="NUDIX"/>
    <property type="match status" value="1"/>
</dbReference>
<dbReference type="Proteomes" id="UP000664859">
    <property type="component" value="Unassembled WGS sequence"/>
</dbReference>
<name>A0A835Z2U7_9STRA</name>
<keyword evidence="3" id="KW-1185">Reference proteome</keyword>
<dbReference type="OrthoDB" id="447842at2759"/>
<organism evidence="2 3">
    <name type="scientific">Tribonema minus</name>
    <dbReference type="NCBI Taxonomy" id="303371"/>
    <lineage>
        <taxon>Eukaryota</taxon>
        <taxon>Sar</taxon>
        <taxon>Stramenopiles</taxon>
        <taxon>Ochrophyta</taxon>
        <taxon>PX clade</taxon>
        <taxon>Xanthophyceae</taxon>
        <taxon>Tribonematales</taxon>
        <taxon>Tribonemataceae</taxon>
        <taxon>Tribonema</taxon>
    </lineage>
</organism>
<dbReference type="SUPFAM" id="SSF55811">
    <property type="entry name" value="Nudix"/>
    <property type="match status" value="1"/>
</dbReference>
<accession>A0A835Z2U7</accession>
<feature type="domain" description="Nudix hydrolase" evidence="1">
    <location>
        <begin position="1"/>
        <end position="131"/>
    </location>
</feature>